<evidence type="ECO:0000256" key="1">
    <source>
        <dbReference type="SAM" id="Phobius"/>
    </source>
</evidence>
<keyword evidence="3" id="KW-1185">Reference proteome</keyword>
<keyword evidence="1" id="KW-1133">Transmembrane helix</keyword>
<evidence type="ECO:0000313" key="3">
    <source>
        <dbReference type="Proteomes" id="UP000036334"/>
    </source>
</evidence>
<protein>
    <submittedName>
        <fullName evidence="2">Oxidoreductase</fullName>
    </submittedName>
</protein>
<dbReference type="EMBL" id="LDPR01000009">
    <property type="protein sequence ID" value="KLO36308.1"/>
    <property type="molecule type" value="Genomic_DNA"/>
</dbReference>
<keyword evidence="1" id="KW-0472">Membrane</keyword>
<sequence>MGLLVEMRPKMWHRGRLNRVLRLGGYVAFDLPRAVAGLGAALLVGIAATHLYILTNQPTVSWYFMVYAYVMIASCVLAGGSIGFGRKLRVAQFGWYFGSLISVVVLIVDTVTRVVSLPGLTAMTGRWDFAPATVALALAGAFAALHASVLLGINVAYPQRQHWED</sequence>
<dbReference type="Proteomes" id="UP000036334">
    <property type="component" value="Unassembled WGS sequence"/>
</dbReference>
<feature type="transmembrane region" description="Helical" evidence="1">
    <location>
        <begin position="60"/>
        <end position="82"/>
    </location>
</feature>
<name>A0A0I9V4Z9_9MYCO</name>
<feature type="transmembrane region" description="Helical" evidence="1">
    <location>
        <begin position="21"/>
        <end position="54"/>
    </location>
</feature>
<organism evidence="2 3">
    <name type="scientific">Mycobacterium haemophilum</name>
    <dbReference type="NCBI Taxonomy" id="29311"/>
    <lineage>
        <taxon>Bacteria</taxon>
        <taxon>Bacillati</taxon>
        <taxon>Actinomycetota</taxon>
        <taxon>Actinomycetes</taxon>
        <taxon>Mycobacteriales</taxon>
        <taxon>Mycobacteriaceae</taxon>
        <taxon>Mycobacterium</taxon>
    </lineage>
</organism>
<dbReference type="RefSeq" id="WP_047314612.1">
    <property type="nucleotide sequence ID" value="NZ_LDPQ01000007.1"/>
</dbReference>
<dbReference type="PATRIC" id="fig|29311.18.peg.3996"/>
<feature type="transmembrane region" description="Helical" evidence="1">
    <location>
        <begin position="135"/>
        <end position="157"/>
    </location>
</feature>
<feature type="transmembrane region" description="Helical" evidence="1">
    <location>
        <begin position="94"/>
        <end position="115"/>
    </location>
</feature>
<gene>
    <name evidence="2" type="ORF">ABH38_12085</name>
</gene>
<reference evidence="2 3" key="1">
    <citation type="submission" date="2015-05" db="EMBL/GenBank/DDBJ databases">
        <title>Genome sequence of Mycobacterium haemophilum.</title>
        <authorList>
            <person name="Greninger A.L."/>
            <person name="Cunningham G."/>
            <person name="Miller S."/>
        </authorList>
    </citation>
    <scope>NUCLEOTIDE SEQUENCE [LARGE SCALE GENOMIC DNA]</scope>
    <source>
        <strain evidence="3">UC1</strain>
    </source>
</reference>
<dbReference type="STRING" id="1202450.B586_09600"/>
<dbReference type="OrthoDB" id="4557906at2"/>
<proteinExistence type="predicted"/>
<evidence type="ECO:0000313" key="2">
    <source>
        <dbReference type="EMBL" id="KLO36308.1"/>
    </source>
</evidence>
<keyword evidence="1" id="KW-0812">Transmembrane</keyword>
<dbReference type="AlphaFoldDB" id="A0A0I9V4Z9"/>
<comment type="caution">
    <text evidence="2">The sequence shown here is derived from an EMBL/GenBank/DDBJ whole genome shotgun (WGS) entry which is preliminary data.</text>
</comment>
<accession>A0A0I9V4Z9</accession>